<dbReference type="InterPro" id="IPR042301">
    <property type="entry name" value="GH115_sf"/>
</dbReference>
<dbReference type="InterPro" id="IPR029018">
    <property type="entry name" value="Hex-like_dom2"/>
</dbReference>
<comment type="caution">
    <text evidence="2">The sequence shown here is derived from an EMBL/GenBank/DDBJ whole genome shotgun (WGS) entry which is preliminary data.</text>
</comment>
<gene>
    <name evidence="2" type="ORF">BCD95_000801</name>
</gene>
<dbReference type="AlphaFoldDB" id="A0AAE5H106"/>
<dbReference type="Gene3D" id="3.30.379.10">
    <property type="entry name" value="Chitobiase/beta-hexosaminidase domain 2-like"/>
    <property type="match status" value="1"/>
</dbReference>
<name>A0AAE5H106_CLOBE</name>
<dbReference type="Gene3D" id="3.20.20.520">
    <property type="entry name" value="Glycosyl hydrolase family 115"/>
    <property type="match status" value="1"/>
</dbReference>
<dbReference type="RefSeq" id="WP_276328006.1">
    <property type="nucleotide sequence ID" value="NZ_JABTDW010000001.1"/>
</dbReference>
<dbReference type="PANTHER" id="PTHR37842">
    <property type="match status" value="1"/>
</dbReference>
<proteinExistence type="predicted"/>
<evidence type="ECO:0000313" key="3">
    <source>
        <dbReference type="Proteomes" id="UP000822184"/>
    </source>
</evidence>
<evidence type="ECO:0000256" key="1">
    <source>
        <dbReference type="ARBA" id="ARBA00022801"/>
    </source>
</evidence>
<reference evidence="2" key="1">
    <citation type="submission" date="2020-06" db="EMBL/GenBank/DDBJ databases">
        <title>Genomic insights into acetone-butanol-ethanol (ABE) fermentation by sequencing solventogenic clostridia strains.</title>
        <authorList>
            <person name="Brown S."/>
        </authorList>
    </citation>
    <scope>NUCLEOTIDE SEQUENCE</scope>
    <source>
        <strain evidence="2">DJ123</strain>
    </source>
</reference>
<dbReference type="Proteomes" id="UP000822184">
    <property type="component" value="Unassembled WGS sequence"/>
</dbReference>
<dbReference type="Pfam" id="PF15979">
    <property type="entry name" value="Glyco_hydro_115"/>
    <property type="match status" value="1"/>
</dbReference>
<accession>A0AAE5H106</accession>
<sequence>MKNVTIAVEGKASTIYIDSKGKDYKGLKLVVDSFAEDVNLVIGVTPTVVTDIRELKETVVIAGSIGNNEIIDSLITKRILDVSSIKDKRECYKIQVVEEPIEGIDTAIVVVGSDKRGTIYSIYRISELIGVSPWVYFADVIPAKKSTLIFSEDELNVTSKEPSVKYRGFFLNDEWPSLGSWVTNAFGDFNEEFYDKVFQLILRLKGNFLWPAMWSAVFSENGKSYPLANAELADAYGIVMGTSHHEPMFRAGEEWKNINGQYGTNPIWDFSSNVDAITKFWEDGLKRNKGLESLITIGMRGEQDSALKGSEEENIELLKDIIRTQKRLLKEQGLDEAPQVLYIRK</sequence>
<organism evidence="2 3">
    <name type="scientific">Clostridium beijerinckii</name>
    <name type="common">Clostridium MP</name>
    <dbReference type="NCBI Taxonomy" id="1520"/>
    <lineage>
        <taxon>Bacteria</taxon>
        <taxon>Bacillati</taxon>
        <taxon>Bacillota</taxon>
        <taxon>Clostridia</taxon>
        <taxon>Eubacteriales</taxon>
        <taxon>Clostridiaceae</taxon>
        <taxon>Clostridium</taxon>
    </lineage>
</organism>
<dbReference type="GO" id="GO:0005975">
    <property type="term" value="P:carbohydrate metabolic process"/>
    <property type="evidence" value="ECO:0007669"/>
    <property type="project" value="UniProtKB-ARBA"/>
</dbReference>
<dbReference type="InterPro" id="IPR031924">
    <property type="entry name" value="GH115"/>
</dbReference>
<dbReference type="PANTHER" id="PTHR37842:SF2">
    <property type="entry name" value="GYLCOSYL HYDROLASE 115 C-TERMINAL DOMAIN-CONTAINING PROTEIN"/>
    <property type="match status" value="1"/>
</dbReference>
<keyword evidence="1" id="KW-0378">Hydrolase</keyword>
<dbReference type="GO" id="GO:0016787">
    <property type="term" value="F:hydrolase activity"/>
    <property type="evidence" value="ECO:0007669"/>
    <property type="project" value="UniProtKB-KW"/>
</dbReference>
<dbReference type="EMBL" id="JABTDW010000001">
    <property type="protein sequence ID" value="NSB12542.1"/>
    <property type="molecule type" value="Genomic_DNA"/>
</dbReference>
<evidence type="ECO:0000313" key="2">
    <source>
        <dbReference type="EMBL" id="NSB12542.1"/>
    </source>
</evidence>
<protein>
    <submittedName>
        <fullName evidence="2">Uncharacterized protein</fullName>
    </submittedName>
</protein>